<dbReference type="SMART" id="SM00829">
    <property type="entry name" value="PKS_ER"/>
    <property type="match status" value="1"/>
</dbReference>
<name>A4GHZ3_9BACT</name>
<dbReference type="CDD" id="cd08241">
    <property type="entry name" value="QOR1"/>
    <property type="match status" value="1"/>
</dbReference>
<dbReference type="PANTHER" id="PTHR43677:SF4">
    <property type="entry name" value="QUINONE OXIDOREDUCTASE-LIKE PROTEIN 2"/>
    <property type="match status" value="1"/>
</dbReference>
<dbReference type="Gene3D" id="3.40.50.720">
    <property type="entry name" value="NAD(P)-binding Rossmann-like Domain"/>
    <property type="match status" value="1"/>
</dbReference>
<dbReference type="InterPro" id="IPR013149">
    <property type="entry name" value="ADH-like_C"/>
</dbReference>
<dbReference type="AlphaFoldDB" id="A4GHZ3"/>
<dbReference type="EMBL" id="EF089399">
    <property type="protein sequence ID" value="ABL97704.1"/>
    <property type="molecule type" value="Genomic_DNA"/>
</dbReference>
<dbReference type="InterPro" id="IPR020843">
    <property type="entry name" value="ER"/>
</dbReference>
<accession>A4GHZ3</accession>
<dbReference type="InterPro" id="IPR013154">
    <property type="entry name" value="ADH-like_N"/>
</dbReference>
<gene>
    <name evidence="2" type="ORF">MBMO_EB0-39H12.0080</name>
</gene>
<dbReference type="InterPro" id="IPR051397">
    <property type="entry name" value="Zn-ADH-like_protein"/>
</dbReference>
<dbReference type="InterPro" id="IPR011032">
    <property type="entry name" value="GroES-like_sf"/>
</dbReference>
<proteinExistence type="predicted"/>
<feature type="domain" description="Enoyl reductase (ER)" evidence="1">
    <location>
        <begin position="13"/>
        <end position="329"/>
    </location>
</feature>
<dbReference type="GO" id="GO:0016491">
    <property type="term" value="F:oxidoreductase activity"/>
    <property type="evidence" value="ECO:0007669"/>
    <property type="project" value="InterPro"/>
</dbReference>
<dbReference type="InterPro" id="IPR036291">
    <property type="entry name" value="NAD(P)-bd_dom_sf"/>
</dbReference>
<dbReference type="PANTHER" id="PTHR43677">
    <property type="entry name" value="SHORT-CHAIN DEHYDROGENASE/REDUCTASE"/>
    <property type="match status" value="1"/>
</dbReference>
<organism evidence="2">
    <name type="scientific">uncultured marine bacterium EB0_39H12</name>
    <dbReference type="NCBI Taxonomy" id="415437"/>
    <lineage>
        <taxon>Bacteria</taxon>
        <taxon>environmental samples</taxon>
    </lineage>
</organism>
<sequence length="332" mass="36170">MESRVLECQFLSEDMSGVVLVNKTITNPEANELLIKVKASSVNFPDYLMTQGKYQHKPELPFGLGMEGSGIVERIGKDVHGFKENDHVIFGAIGQGAFSDYVTVNEKAVNIMPKNLSFEQAAAFQTAYLTAYVSLVRRGELKKGENLLVHGATGGVGMAAVQLGKYLEAKVIATGTSSEKLKITQSWGADHTILTHKDNIVDFKDEVKELTQGKGADVIYDPVGGDVFDHSIRCINWGGRILVVGFASGRIPVLPVNMALIKGFSVVGVRAGEFGRKNPEAGIENTQKIREICEAGHFSPHICEEFSLDQSKEALKFLSQRKLVGKVVITTD</sequence>
<dbReference type="Pfam" id="PF00107">
    <property type="entry name" value="ADH_zinc_N"/>
    <property type="match status" value="1"/>
</dbReference>
<dbReference type="SUPFAM" id="SSF50129">
    <property type="entry name" value="GroES-like"/>
    <property type="match status" value="1"/>
</dbReference>
<evidence type="ECO:0000259" key="1">
    <source>
        <dbReference type="SMART" id="SM00829"/>
    </source>
</evidence>
<dbReference type="Pfam" id="PF08240">
    <property type="entry name" value="ADH_N"/>
    <property type="match status" value="1"/>
</dbReference>
<protein>
    <submittedName>
        <fullName evidence="2">Alcohol dehydrogenase</fullName>
    </submittedName>
</protein>
<dbReference type="Gene3D" id="3.90.180.10">
    <property type="entry name" value="Medium-chain alcohol dehydrogenases, catalytic domain"/>
    <property type="match status" value="1"/>
</dbReference>
<evidence type="ECO:0000313" key="2">
    <source>
        <dbReference type="EMBL" id="ABL97704.1"/>
    </source>
</evidence>
<reference evidence="2" key="1">
    <citation type="journal article" date="2007" name="Environ. Microbiol.">
        <title>Proteorhodopsin photosystem gene clusters exhibit co-evolutionary trends and shared ancestry among diverse marine microbial phyla.</title>
        <authorList>
            <person name="McCarren J."/>
            <person name="Delong E.F."/>
        </authorList>
    </citation>
    <scope>NUCLEOTIDE SEQUENCE</scope>
</reference>
<dbReference type="SUPFAM" id="SSF51735">
    <property type="entry name" value="NAD(P)-binding Rossmann-fold domains"/>
    <property type="match status" value="1"/>
</dbReference>